<organism evidence="1 2">
    <name type="scientific">Aeromonas veronii</name>
    <dbReference type="NCBI Taxonomy" id="654"/>
    <lineage>
        <taxon>Bacteria</taxon>
        <taxon>Pseudomonadati</taxon>
        <taxon>Pseudomonadota</taxon>
        <taxon>Gammaproteobacteria</taxon>
        <taxon>Aeromonadales</taxon>
        <taxon>Aeromonadaceae</taxon>
        <taxon>Aeromonas</taxon>
    </lineage>
</organism>
<proteinExistence type="predicted"/>
<dbReference type="SUPFAM" id="SSF48371">
    <property type="entry name" value="ARM repeat"/>
    <property type="match status" value="1"/>
</dbReference>
<name>A0A4S5CP96_AERVE</name>
<dbReference type="Gene3D" id="1.25.10.10">
    <property type="entry name" value="Leucine-rich Repeat Variant"/>
    <property type="match status" value="1"/>
</dbReference>
<reference evidence="1 2" key="1">
    <citation type="submission" date="2019-04" db="EMBL/GenBank/DDBJ databases">
        <title>Comparative genomics of Aeromonas veronii strains pathogenic to fish.</title>
        <authorList>
            <person name="Cascarano M.C."/>
            <person name="Smyrli M."/>
            <person name="Katharios P."/>
        </authorList>
    </citation>
    <scope>NUCLEOTIDE SEQUENCE [LARGE SCALE GENOMIC DNA]</scope>
    <source>
        <strain evidence="1 2">XU1</strain>
    </source>
</reference>
<sequence>MDISALNDDQKWELVVAPGTSSKELIDLFNGVDRSDRAMRRAIAEHVNCPVDLLLAFSSDPGEYHAVRRESIGNKNFPISLLHLMADDNKHYFVREGAAKHPLCPKELLIKLASDACDSVRESVANNQSCPKETLSVLATDSEVIVRRGAAFNPTLPIEILHLLAEDHDWLVRLGVSGHPMYPKKWLFEKLLFDTDDDVRNSACEYLNELSQSDWLNIVTGGVSLGMPISHLPLGCLLGDHLIQHNYVAIYQSLQSAELAIKAHDISKDVIFGDDQASSQKLRM</sequence>
<comment type="caution">
    <text evidence="1">The sequence shown here is derived from an EMBL/GenBank/DDBJ whole genome shotgun (WGS) entry which is preliminary data.</text>
</comment>
<evidence type="ECO:0008006" key="3">
    <source>
        <dbReference type="Google" id="ProtNLM"/>
    </source>
</evidence>
<dbReference type="EMBL" id="SSUX01000008">
    <property type="protein sequence ID" value="THJ45006.1"/>
    <property type="molecule type" value="Genomic_DNA"/>
</dbReference>
<dbReference type="RefSeq" id="WP_136501829.1">
    <property type="nucleotide sequence ID" value="NZ_SSUX01000008.1"/>
</dbReference>
<accession>A0A4S5CP96</accession>
<dbReference type="AlphaFoldDB" id="A0A4S5CP96"/>
<protein>
    <recommendedName>
        <fullName evidence="3">HEAT repeat domain-containing protein</fullName>
    </recommendedName>
</protein>
<dbReference type="Proteomes" id="UP000309618">
    <property type="component" value="Unassembled WGS sequence"/>
</dbReference>
<evidence type="ECO:0000313" key="1">
    <source>
        <dbReference type="EMBL" id="THJ45006.1"/>
    </source>
</evidence>
<dbReference type="InterPro" id="IPR011989">
    <property type="entry name" value="ARM-like"/>
</dbReference>
<evidence type="ECO:0000313" key="2">
    <source>
        <dbReference type="Proteomes" id="UP000309618"/>
    </source>
</evidence>
<gene>
    <name evidence="1" type="ORF">E8Q35_12520</name>
</gene>
<dbReference type="InterPro" id="IPR016024">
    <property type="entry name" value="ARM-type_fold"/>
</dbReference>